<dbReference type="Pfam" id="PF11955">
    <property type="entry name" value="PORR"/>
    <property type="match status" value="1"/>
</dbReference>
<proteinExistence type="predicted"/>
<keyword evidence="3" id="KW-1185">Reference proteome</keyword>
<dbReference type="GO" id="GO:0003723">
    <property type="term" value="F:RNA binding"/>
    <property type="evidence" value="ECO:0007669"/>
    <property type="project" value="InterPro"/>
</dbReference>
<evidence type="ECO:0000259" key="1">
    <source>
        <dbReference type="Pfam" id="PF11955"/>
    </source>
</evidence>
<dbReference type="EMBL" id="JAQQAF010000002">
    <property type="protein sequence ID" value="KAJ8504512.1"/>
    <property type="molecule type" value="Genomic_DNA"/>
</dbReference>
<sequence>MAQLFSAAKRLAALLLPRHHLSNSALSTSSSLPDGAAPATAASALPFLNCRRRKKLRKKLKSPRVAPIQRDPCRLLPAFEAVVRRDAALRFITRTKCYLSRLPGHCIPLSDAGKLHRELGFPRGRKVSRFASRHPLLLHLPRLPPDSKPLLAFTPLMDSLIAEELVLMDAMESDRVTTVRKLLMMSAGRRIPLAKLHHCRLLFGLPDDFRDRVHKYPDYFRVAVDPKDGHHVLELVEWDPALAVSALERDFVPDEARVRRTFKFPIRHGKALPLEEDDERRLNSLTTLPLVSPYSDCSGLQLWTVEAEKYRVGVIHEFLSLTLEKRAWIHHIVEFKEEFNLTKHTYQMLLKQPRAFYLAGTEMNWAVFLKDAYREDGTLIEKDPQVLFNEKLQHYALTESESGEGNEGLTAHIQQAWMRKMCDAYLIRSWDWLMHMPNKPSRVSMQEKQFLGRCKE</sequence>
<dbReference type="PANTHER" id="PTHR31476:SF14">
    <property type="entry name" value="OS09G0473400 PROTEIN"/>
    <property type="match status" value="1"/>
</dbReference>
<name>A0AAV8RJ08_ENSVE</name>
<evidence type="ECO:0000313" key="3">
    <source>
        <dbReference type="Proteomes" id="UP001222027"/>
    </source>
</evidence>
<dbReference type="Proteomes" id="UP001222027">
    <property type="component" value="Unassembled WGS sequence"/>
</dbReference>
<dbReference type="AlphaFoldDB" id="A0AAV8RJ08"/>
<comment type="caution">
    <text evidence="2">The sequence shown here is derived from an EMBL/GenBank/DDBJ whole genome shotgun (WGS) entry which is preliminary data.</text>
</comment>
<reference evidence="2 3" key="1">
    <citation type="submission" date="2022-12" db="EMBL/GenBank/DDBJ databases">
        <title>Chromosome-scale assembly of the Ensete ventricosum genome.</title>
        <authorList>
            <person name="Dussert Y."/>
            <person name="Stocks J."/>
            <person name="Wendawek A."/>
            <person name="Woldeyes F."/>
            <person name="Nichols R.A."/>
            <person name="Borrell J.S."/>
        </authorList>
    </citation>
    <scope>NUCLEOTIDE SEQUENCE [LARGE SCALE GENOMIC DNA]</scope>
    <source>
        <strain evidence="3">cv. Maze</strain>
        <tissue evidence="2">Seeds</tissue>
    </source>
</reference>
<evidence type="ECO:0000313" key="2">
    <source>
        <dbReference type="EMBL" id="KAJ8504512.1"/>
    </source>
</evidence>
<protein>
    <recommendedName>
        <fullName evidence="1">PORR domain-containing protein</fullName>
    </recommendedName>
</protein>
<dbReference type="InterPro" id="IPR021099">
    <property type="entry name" value="PORR_domain"/>
</dbReference>
<gene>
    <name evidence="2" type="ORF">OPV22_005398</name>
</gene>
<accession>A0AAV8RJ08</accession>
<feature type="domain" description="PORR" evidence="1">
    <location>
        <begin position="77"/>
        <end position="398"/>
    </location>
</feature>
<dbReference type="PANTHER" id="PTHR31476">
    <property type="entry name" value="PROTEIN WHAT'S THIS FACTOR 1 HOMOLOG, CHLOROPLASTIC"/>
    <property type="match status" value="1"/>
</dbReference>
<organism evidence="2 3">
    <name type="scientific">Ensete ventricosum</name>
    <name type="common">Abyssinian banana</name>
    <name type="synonym">Musa ensete</name>
    <dbReference type="NCBI Taxonomy" id="4639"/>
    <lineage>
        <taxon>Eukaryota</taxon>
        <taxon>Viridiplantae</taxon>
        <taxon>Streptophyta</taxon>
        <taxon>Embryophyta</taxon>
        <taxon>Tracheophyta</taxon>
        <taxon>Spermatophyta</taxon>
        <taxon>Magnoliopsida</taxon>
        <taxon>Liliopsida</taxon>
        <taxon>Zingiberales</taxon>
        <taxon>Musaceae</taxon>
        <taxon>Ensete</taxon>
    </lineage>
</organism>
<dbReference type="InterPro" id="IPR045040">
    <property type="entry name" value="PORR_fam"/>
</dbReference>